<gene>
    <name evidence="2" type="ORF">H7U35_11335</name>
</gene>
<dbReference type="RefSeq" id="WP_205096009.1">
    <property type="nucleotide sequence ID" value="NZ_CAWVFH010000001.1"/>
</dbReference>
<sequence>MKRKYIIPVMASLLALGACDYNEDNFEGLEEMTRPTNVTKIAYTLTDADYEEMGGDVKSDKYFSADNQPDNFIPKWLAKKYFTVDQGSSANITYRIQIRNSKYRNIPYLSLVDDDYTIVHGEGFYAPYLNKNTEGKMYKILNEKMADAGTGTYAFVEYQYSENGVPQQMDAPVAQYDFEDLSTGDVEKLDGWYVSATGDLWEAKEYNKNKYLQFTANYADGVAEAWLVTPAIKIEDAEKQLAWDVCVGYWNADCLEVYILENFDGKDLATASKTNVTANFSIPQEPTNKYGTMASAGAMSLAAYSGKTINVAYHYLGDKNNKKTTTYQIDNIVIGNDIPTPVNTELRFALYEKTSKGWYVFSNTGKALSVPYDAYADMGDAAEDKSFSSSVKAENYIPNYLLKNIEYPLNGDTCTVIYRYYAGSGNYKAYSDQYVYNDTVNVWKYTDNVYVETRPYGFDGSEWVYSPSVTIDLPVQKGNAEVAAFYQAITDWVKENHPEYVTGYGNNDYYYGGSAYQNNFDFRVSAWKGQGTYNDMSDADIENLMWERLPEAFPHALEKLYADAAPAESGVPVIYTINFGIYDGSSTTTWTIQYEVVSKGKFEYVKDSLKQAE</sequence>
<evidence type="ECO:0000256" key="1">
    <source>
        <dbReference type="SAM" id="SignalP"/>
    </source>
</evidence>
<dbReference type="EMBL" id="JACLYZ010000027">
    <property type="protein sequence ID" value="MBM6735805.1"/>
    <property type="molecule type" value="Genomic_DNA"/>
</dbReference>
<evidence type="ECO:0000313" key="3">
    <source>
        <dbReference type="Proteomes" id="UP000766986"/>
    </source>
</evidence>
<dbReference type="PROSITE" id="PS51257">
    <property type="entry name" value="PROKAR_LIPOPROTEIN"/>
    <property type="match status" value="1"/>
</dbReference>
<reference evidence="2 3" key="1">
    <citation type="journal article" date="2021" name="Sci. Rep.">
        <title>The distribution of antibiotic resistance genes in chicken gut microbiota commensals.</title>
        <authorList>
            <person name="Juricova H."/>
            <person name="Matiasovicova J."/>
            <person name="Kubasova T."/>
            <person name="Cejkova D."/>
            <person name="Rychlik I."/>
        </authorList>
    </citation>
    <scope>NUCLEOTIDE SEQUENCE [LARGE SCALE GENOMIC DNA]</scope>
    <source>
        <strain evidence="2 3">An772</strain>
    </source>
</reference>
<evidence type="ECO:0000313" key="2">
    <source>
        <dbReference type="EMBL" id="MBM6735805.1"/>
    </source>
</evidence>
<feature type="chain" id="PRO_5045560234" evidence="1">
    <location>
        <begin position="21"/>
        <end position="613"/>
    </location>
</feature>
<dbReference type="NCBIfam" id="NF038128">
    <property type="entry name" value="choice_anch_J"/>
    <property type="match status" value="1"/>
</dbReference>
<keyword evidence="3" id="KW-1185">Reference proteome</keyword>
<organism evidence="2 3">
    <name type="scientific">Mediterranea massiliensis</name>
    <dbReference type="NCBI Taxonomy" id="1841865"/>
    <lineage>
        <taxon>Bacteria</taxon>
        <taxon>Pseudomonadati</taxon>
        <taxon>Bacteroidota</taxon>
        <taxon>Bacteroidia</taxon>
        <taxon>Bacteroidales</taxon>
        <taxon>Bacteroidaceae</taxon>
        <taxon>Mediterranea</taxon>
    </lineage>
</organism>
<protein>
    <submittedName>
        <fullName evidence="2">Choice-of-anchor J domain-containing protein</fullName>
    </submittedName>
</protein>
<accession>A0ABS2E2D0</accession>
<comment type="caution">
    <text evidence="2">The sequence shown here is derived from an EMBL/GenBank/DDBJ whole genome shotgun (WGS) entry which is preliminary data.</text>
</comment>
<proteinExistence type="predicted"/>
<feature type="signal peptide" evidence="1">
    <location>
        <begin position="1"/>
        <end position="20"/>
    </location>
</feature>
<dbReference type="Proteomes" id="UP000766986">
    <property type="component" value="Unassembled WGS sequence"/>
</dbReference>
<name>A0ABS2E2D0_9BACT</name>
<keyword evidence="1" id="KW-0732">Signal</keyword>